<proteinExistence type="predicted"/>
<dbReference type="Pfam" id="PF20598">
    <property type="entry name" value="DUF6795"/>
    <property type="match status" value="1"/>
</dbReference>
<protein>
    <recommendedName>
        <fullName evidence="1">DUF6795 domain-containing protein</fullName>
    </recommendedName>
</protein>
<evidence type="ECO:0000313" key="3">
    <source>
        <dbReference type="Proteomes" id="UP001336314"/>
    </source>
</evidence>
<dbReference type="RefSeq" id="WP_330127761.1">
    <property type="nucleotide sequence ID" value="NZ_JAUHLI010000003.1"/>
</dbReference>
<evidence type="ECO:0000259" key="1">
    <source>
        <dbReference type="Pfam" id="PF20598"/>
    </source>
</evidence>
<dbReference type="Proteomes" id="UP001336314">
    <property type="component" value="Unassembled WGS sequence"/>
</dbReference>
<name>A0ABU7J2M7_9GAMM</name>
<reference evidence="2 3" key="1">
    <citation type="submission" date="2023-07" db="EMBL/GenBank/DDBJ databases">
        <title>Alkalimonas sp., MEB108 novel, alkaliphilic bacterium isolated from Lonar Lake, India.</title>
        <authorList>
            <person name="Joshi A."/>
            <person name="Thite S."/>
        </authorList>
    </citation>
    <scope>NUCLEOTIDE SEQUENCE [LARGE SCALE GENOMIC DNA]</scope>
    <source>
        <strain evidence="2 3">MEB108</strain>
    </source>
</reference>
<comment type="caution">
    <text evidence="2">The sequence shown here is derived from an EMBL/GenBank/DDBJ whole genome shotgun (WGS) entry which is preliminary data.</text>
</comment>
<gene>
    <name evidence="2" type="ORF">QWY20_04065</name>
</gene>
<feature type="domain" description="DUF6795" evidence="1">
    <location>
        <begin position="49"/>
        <end position="150"/>
    </location>
</feature>
<organism evidence="2 3">
    <name type="scientific">Alkalimonas cellulosilytica</name>
    <dbReference type="NCBI Taxonomy" id="3058395"/>
    <lineage>
        <taxon>Bacteria</taxon>
        <taxon>Pseudomonadati</taxon>
        <taxon>Pseudomonadota</taxon>
        <taxon>Gammaproteobacteria</taxon>
        <taxon>Alkalimonas</taxon>
    </lineage>
</organism>
<keyword evidence="3" id="KW-1185">Reference proteome</keyword>
<sequence length="182" mass="20913">MKTLALSQSGWLHRFGWLGLGVLFLFSTQVQAGMFGWFKRYDVHLCPEVQGVLTHKGEPLAGITVYRELDYDKSYMESVVTDAHGRFYFSERNIRSRLPGNMLDQSTVRQVLSIEYQQKNYVLWYSSTPSLKPHSSFRRALAGLQCEVTDPEQRYVLENEEYPQHPLGVVGICKLDAPVAEY</sequence>
<dbReference type="InterPro" id="IPR046474">
    <property type="entry name" value="DUF6795"/>
</dbReference>
<dbReference type="EMBL" id="JAUHLI010000003">
    <property type="protein sequence ID" value="MEE2000618.1"/>
    <property type="molecule type" value="Genomic_DNA"/>
</dbReference>
<accession>A0ABU7J2M7</accession>
<evidence type="ECO:0000313" key="2">
    <source>
        <dbReference type="EMBL" id="MEE2000618.1"/>
    </source>
</evidence>